<accession>W2NU85</accession>
<dbReference type="Proteomes" id="UP000054532">
    <property type="component" value="Unassembled WGS sequence"/>
</dbReference>
<evidence type="ECO:0000313" key="1">
    <source>
        <dbReference type="EMBL" id="ETM51533.1"/>
    </source>
</evidence>
<sequence>MARTVFVFMNEELLGTGSVPVTGAGCLVPEQQRVSYEQEGYGGS</sequence>
<name>W2NU85_PHYNI</name>
<reference evidence="1" key="1">
    <citation type="submission" date="2013-11" db="EMBL/GenBank/DDBJ databases">
        <title>The Genome Sequence of Phytophthora parasitica IAC_01/95.</title>
        <authorList>
            <consortium name="The Broad Institute Genomics Platform"/>
            <person name="Russ C."/>
            <person name="Tyler B."/>
            <person name="Panabieres F."/>
            <person name="Shan W."/>
            <person name="Tripathy S."/>
            <person name="Grunwald N."/>
            <person name="Machado M."/>
            <person name="Johnson C.S."/>
            <person name="Arredondo F."/>
            <person name="Hong C."/>
            <person name="Coffey M."/>
            <person name="Young S.K."/>
            <person name="Zeng Q."/>
            <person name="Gargeya S."/>
            <person name="Fitzgerald M."/>
            <person name="Abouelleil A."/>
            <person name="Alvarado L."/>
            <person name="Chapman S.B."/>
            <person name="Gainer-Dewar J."/>
            <person name="Goldberg J."/>
            <person name="Griggs A."/>
            <person name="Gujja S."/>
            <person name="Hansen M."/>
            <person name="Howarth C."/>
            <person name="Imamovic A."/>
            <person name="Ireland A."/>
            <person name="Larimer J."/>
            <person name="McCowan C."/>
            <person name="Murphy C."/>
            <person name="Pearson M."/>
            <person name="Poon T.W."/>
            <person name="Priest M."/>
            <person name="Roberts A."/>
            <person name="Saif S."/>
            <person name="Shea T."/>
            <person name="Sykes S."/>
            <person name="Wortman J."/>
            <person name="Nusbaum C."/>
            <person name="Birren B."/>
        </authorList>
    </citation>
    <scope>NUCLEOTIDE SEQUENCE [LARGE SCALE GENOMIC DNA]</scope>
    <source>
        <strain evidence="1">IAC_01/95</strain>
    </source>
</reference>
<dbReference type="EMBL" id="KI691813">
    <property type="protein sequence ID" value="ETM51533.1"/>
    <property type="molecule type" value="Genomic_DNA"/>
</dbReference>
<gene>
    <name evidence="1" type="ORF">L914_04644</name>
</gene>
<dbReference type="PROSITE" id="PS51257">
    <property type="entry name" value="PROKAR_LIPOPROTEIN"/>
    <property type="match status" value="1"/>
</dbReference>
<protein>
    <submittedName>
        <fullName evidence="1">Uncharacterized protein</fullName>
    </submittedName>
</protein>
<dbReference type="AlphaFoldDB" id="W2NU85"/>
<organism evidence="1">
    <name type="scientific">Phytophthora nicotianae</name>
    <name type="common">Potato buckeye rot agent</name>
    <name type="synonym">Phytophthora parasitica</name>
    <dbReference type="NCBI Taxonomy" id="4792"/>
    <lineage>
        <taxon>Eukaryota</taxon>
        <taxon>Sar</taxon>
        <taxon>Stramenopiles</taxon>
        <taxon>Oomycota</taxon>
        <taxon>Peronosporomycetes</taxon>
        <taxon>Peronosporales</taxon>
        <taxon>Peronosporaceae</taxon>
        <taxon>Phytophthora</taxon>
    </lineage>
</organism>
<proteinExistence type="predicted"/>